<evidence type="ECO:0000256" key="8">
    <source>
        <dbReference type="ARBA" id="ARBA00022490"/>
    </source>
</evidence>
<comment type="subunit">
    <text evidence="6">Component of the CCR4-NOT complex, at least composed of CRR4 and CAF1 proteins.</text>
</comment>
<comment type="function">
    <text evidence="17">Ubiquitous transcription factor required for a diverse set of processes. It is a component of the CCR4 complex involved in the control of gene expression.</text>
</comment>
<organism evidence="18 19">
    <name type="scientific">Heracleum sosnowskyi</name>
    <dbReference type="NCBI Taxonomy" id="360622"/>
    <lineage>
        <taxon>Eukaryota</taxon>
        <taxon>Viridiplantae</taxon>
        <taxon>Streptophyta</taxon>
        <taxon>Embryophyta</taxon>
        <taxon>Tracheophyta</taxon>
        <taxon>Spermatophyta</taxon>
        <taxon>Magnoliopsida</taxon>
        <taxon>eudicotyledons</taxon>
        <taxon>Gunneridae</taxon>
        <taxon>Pentapetalae</taxon>
        <taxon>asterids</taxon>
        <taxon>campanulids</taxon>
        <taxon>Apiales</taxon>
        <taxon>Apiaceae</taxon>
        <taxon>Apioideae</taxon>
        <taxon>apioid superclade</taxon>
        <taxon>Tordylieae</taxon>
        <taxon>Tordyliinae</taxon>
        <taxon>Heracleum</taxon>
    </lineage>
</organism>
<dbReference type="InterPro" id="IPR039637">
    <property type="entry name" value="CNOT7/CNOT8/Pop2"/>
</dbReference>
<comment type="catalytic activity">
    <reaction evidence="1">
        <text>Exonucleolytic cleavage of poly(A) to 5'-AMP.</text>
        <dbReference type="EC" id="3.1.13.4"/>
    </reaction>
</comment>
<evidence type="ECO:0000313" key="19">
    <source>
        <dbReference type="Proteomes" id="UP001237642"/>
    </source>
</evidence>
<keyword evidence="14" id="KW-0805">Transcription regulation</keyword>
<dbReference type="PANTHER" id="PTHR10797">
    <property type="entry name" value="CCR4-NOT TRANSCRIPTION COMPLEX SUBUNIT"/>
    <property type="match status" value="1"/>
</dbReference>
<evidence type="ECO:0000256" key="9">
    <source>
        <dbReference type="ARBA" id="ARBA00022722"/>
    </source>
</evidence>
<keyword evidence="15" id="KW-0804">Transcription</keyword>
<evidence type="ECO:0000256" key="7">
    <source>
        <dbReference type="ARBA" id="ARBA00012161"/>
    </source>
</evidence>
<dbReference type="Pfam" id="PF04857">
    <property type="entry name" value="CAF1"/>
    <property type="match status" value="1"/>
</dbReference>
<evidence type="ECO:0000256" key="6">
    <source>
        <dbReference type="ARBA" id="ARBA00011757"/>
    </source>
</evidence>
<dbReference type="GO" id="GO:0005634">
    <property type="term" value="C:nucleus"/>
    <property type="evidence" value="ECO:0007669"/>
    <property type="project" value="UniProtKB-SubCell"/>
</dbReference>
<comment type="caution">
    <text evidence="18">The sequence shown here is derived from an EMBL/GenBank/DDBJ whole genome shotgun (WGS) entry which is preliminary data.</text>
</comment>
<evidence type="ECO:0000256" key="14">
    <source>
        <dbReference type="ARBA" id="ARBA00023015"/>
    </source>
</evidence>
<comment type="subcellular location">
    <subcellularLocation>
        <location evidence="4">Cytoplasm</location>
    </subcellularLocation>
    <subcellularLocation>
        <location evidence="3">Nucleus</location>
    </subcellularLocation>
</comment>
<dbReference type="GO" id="GO:0003723">
    <property type="term" value="F:RNA binding"/>
    <property type="evidence" value="ECO:0007669"/>
    <property type="project" value="UniProtKB-KW"/>
</dbReference>
<dbReference type="InterPro" id="IPR012337">
    <property type="entry name" value="RNaseH-like_sf"/>
</dbReference>
<dbReference type="GO" id="GO:0005737">
    <property type="term" value="C:cytoplasm"/>
    <property type="evidence" value="ECO:0007669"/>
    <property type="project" value="UniProtKB-SubCell"/>
</dbReference>
<gene>
    <name evidence="18" type="ORF">POM88_017859</name>
</gene>
<dbReference type="AlphaFoldDB" id="A0AAD8IRN2"/>
<dbReference type="Proteomes" id="UP001237642">
    <property type="component" value="Unassembled WGS sequence"/>
</dbReference>
<evidence type="ECO:0000256" key="12">
    <source>
        <dbReference type="ARBA" id="ARBA00022839"/>
    </source>
</evidence>
<keyword evidence="9" id="KW-0540">Nuclease</keyword>
<keyword evidence="12" id="KW-0269">Exonuclease</keyword>
<accession>A0AAD8IRN2</accession>
<reference evidence="18" key="2">
    <citation type="submission" date="2023-05" db="EMBL/GenBank/DDBJ databases">
        <authorList>
            <person name="Schelkunov M.I."/>
        </authorList>
    </citation>
    <scope>NUCLEOTIDE SEQUENCE</scope>
    <source>
        <strain evidence="18">Hsosn_3</strain>
        <tissue evidence="18">Leaf</tissue>
    </source>
</reference>
<evidence type="ECO:0000256" key="15">
    <source>
        <dbReference type="ARBA" id="ARBA00023163"/>
    </source>
</evidence>
<dbReference type="InterPro" id="IPR036397">
    <property type="entry name" value="RNaseH_sf"/>
</dbReference>
<keyword evidence="16" id="KW-0539">Nucleus</keyword>
<evidence type="ECO:0000256" key="13">
    <source>
        <dbReference type="ARBA" id="ARBA00022884"/>
    </source>
</evidence>
<dbReference type="GO" id="GO:0030014">
    <property type="term" value="C:CCR4-NOT complex"/>
    <property type="evidence" value="ECO:0007669"/>
    <property type="project" value="InterPro"/>
</dbReference>
<keyword evidence="13" id="KW-0694">RNA-binding</keyword>
<evidence type="ECO:0000256" key="17">
    <source>
        <dbReference type="ARBA" id="ARBA00025148"/>
    </source>
</evidence>
<dbReference type="InterPro" id="IPR006941">
    <property type="entry name" value="RNase_CAF1"/>
</dbReference>
<keyword evidence="11" id="KW-0378">Hydrolase</keyword>
<proteinExistence type="inferred from homology"/>
<dbReference type="EC" id="3.1.13.4" evidence="7"/>
<protein>
    <recommendedName>
        <fullName evidence="7">poly(A)-specific ribonuclease</fullName>
        <ecNumber evidence="7">3.1.13.4</ecNumber>
    </recommendedName>
</protein>
<sequence length="286" mass="32391">MTTSNSPPSTASVNRPVIIRSVWANNLVSELKIISDIVDQYPFISMDTEFPGVIYGDNAWTSHARYDILKSNVDALKIIQVGFTLSDANGNLPTLEAFSKKTGLETIQESYVWEFNFREFNPDLDPHAKDSIKMLKDHGIDFKKNNEFGIDVNEFSELFLSSGLVMNDIVSWITFHGSSDFAYLLKILTGKRLPNNLKAFLDRVRLFFGDKVYDIKHMVRFGRYGNTCLGGLNKVAKALKLNRVAGNAHHSGSDSLLAWHVFLEIKELWEHQPQQYANVLHGFELS</sequence>
<dbReference type="EMBL" id="JAUIZM010000004">
    <property type="protein sequence ID" value="KAK1389681.1"/>
    <property type="molecule type" value="Genomic_DNA"/>
</dbReference>
<dbReference type="Gene3D" id="3.30.420.10">
    <property type="entry name" value="Ribonuclease H-like superfamily/Ribonuclease H"/>
    <property type="match status" value="1"/>
</dbReference>
<evidence type="ECO:0000256" key="3">
    <source>
        <dbReference type="ARBA" id="ARBA00004123"/>
    </source>
</evidence>
<evidence type="ECO:0000256" key="16">
    <source>
        <dbReference type="ARBA" id="ARBA00023242"/>
    </source>
</evidence>
<evidence type="ECO:0000256" key="11">
    <source>
        <dbReference type="ARBA" id="ARBA00022801"/>
    </source>
</evidence>
<comment type="cofactor">
    <cofactor evidence="2">
        <name>a divalent metal cation</name>
        <dbReference type="ChEBI" id="CHEBI:60240"/>
    </cofactor>
</comment>
<keyword evidence="19" id="KW-1185">Reference proteome</keyword>
<dbReference type="GO" id="GO:0004535">
    <property type="term" value="F:poly(A)-specific ribonuclease activity"/>
    <property type="evidence" value="ECO:0007669"/>
    <property type="project" value="UniProtKB-EC"/>
</dbReference>
<evidence type="ECO:0000256" key="5">
    <source>
        <dbReference type="ARBA" id="ARBA00008372"/>
    </source>
</evidence>
<keyword evidence="10" id="KW-0479">Metal-binding</keyword>
<comment type="similarity">
    <text evidence="5">Belongs to the CAF1 family.</text>
</comment>
<evidence type="ECO:0000256" key="1">
    <source>
        <dbReference type="ARBA" id="ARBA00001663"/>
    </source>
</evidence>
<dbReference type="GO" id="GO:0046872">
    <property type="term" value="F:metal ion binding"/>
    <property type="evidence" value="ECO:0007669"/>
    <property type="project" value="UniProtKB-KW"/>
</dbReference>
<evidence type="ECO:0000313" key="18">
    <source>
        <dbReference type="EMBL" id="KAK1389681.1"/>
    </source>
</evidence>
<keyword evidence="8" id="KW-0963">Cytoplasm</keyword>
<dbReference type="SUPFAM" id="SSF53098">
    <property type="entry name" value="Ribonuclease H-like"/>
    <property type="match status" value="1"/>
</dbReference>
<evidence type="ECO:0000256" key="2">
    <source>
        <dbReference type="ARBA" id="ARBA00001968"/>
    </source>
</evidence>
<evidence type="ECO:0000256" key="10">
    <source>
        <dbReference type="ARBA" id="ARBA00022723"/>
    </source>
</evidence>
<reference evidence="18" key="1">
    <citation type="submission" date="2023-02" db="EMBL/GenBank/DDBJ databases">
        <title>Genome of toxic invasive species Heracleum sosnowskyi carries increased number of genes despite the absence of recent whole-genome duplications.</title>
        <authorList>
            <person name="Schelkunov M."/>
            <person name="Shtratnikova V."/>
            <person name="Makarenko M."/>
            <person name="Klepikova A."/>
            <person name="Omelchenko D."/>
            <person name="Novikova G."/>
            <person name="Obukhova E."/>
            <person name="Bogdanov V."/>
            <person name="Penin A."/>
            <person name="Logacheva M."/>
        </authorList>
    </citation>
    <scope>NUCLEOTIDE SEQUENCE</scope>
    <source>
        <strain evidence="18">Hsosn_3</strain>
        <tissue evidence="18">Leaf</tissue>
    </source>
</reference>
<name>A0AAD8IRN2_9APIA</name>
<evidence type="ECO:0000256" key="4">
    <source>
        <dbReference type="ARBA" id="ARBA00004496"/>
    </source>
</evidence>